<reference evidence="1" key="1">
    <citation type="submission" date="2014-12" db="EMBL/GenBank/DDBJ databases">
        <title>Parallel Evolution in Life History Adaptation Evident in the Tissue-Specific Poeciliopsis prolifica transcriptome.</title>
        <authorList>
            <person name="Jue N.K."/>
            <person name="Foley R.J."/>
            <person name="Obergfell C."/>
            <person name="Reznick D.N."/>
            <person name="O'Neill R.J."/>
            <person name="O'Neill M.J."/>
        </authorList>
    </citation>
    <scope>NUCLEOTIDE SEQUENCE</scope>
</reference>
<accession>A0A0S7ELD9</accession>
<name>A0A0S7ELD9_9TELE</name>
<gene>
    <name evidence="1" type="primary">PPUP8358</name>
</gene>
<sequence length="107" mass="12026">MILLHHIKVFEDIMFIVCWLTSKLSFSTSVAEISAIHIPCKMLLSFLPVAELRYGCPGNQSNTLLTRSSNFISLQGNVNRTESNKEKCLFSSVFLDCVQPARSEVTE</sequence>
<organism evidence="1">
    <name type="scientific">Poeciliopsis prolifica</name>
    <name type="common">blackstripe livebearer</name>
    <dbReference type="NCBI Taxonomy" id="188132"/>
    <lineage>
        <taxon>Eukaryota</taxon>
        <taxon>Metazoa</taxon>
        <taxon>Chordata</taxon>
        <taxon>Craniata</taxon>
        <taxon>Vertebrata</taxon>
        <taxon>Euteleostomi</taxon>
        <taxon>Actinopterygii</taxon>
        <taxon>Neopterygii</taxon>
        <taxon>Teleostei</taxon>
        <taxon>Neoteleostei</taxon>
        <taxon>Acanthomorphata</taxon>
        <taxon>Ovalentaria</taxon>
        <taxon>Atherinomorphae</taxon>
        <taxon>Cyprinodontiformes</taxon>
        <taxon>Poeciliidae</taxon>
        <taxon>Poeciliinae</taxon>
        <taxon>Poeciliopsis</taxon>
    </lineage>
</organism>
<proteinExistence type="predicted"/>
<dbReference type="EMBL" id="GBYX01475804">
    <property type="protein sequence ID" value="JAO05873.1"/>
    <property type="molecule type" value="Transcribed_RNA"/>
</dbReference>
<evidence type="ECO:0000313" key="1">
    <source>
        <dbReference type="EMBL" id="JAO05873.1"/>
    </source>
</evidence>
<dbReference type="AlphaFoldDB" id="A0A0S7ELD9"/>
<protein>
    <submittedName>
        <fullName evidence="1">PPUP8358</fullName>
    </submittedName>
</protein>